<dbReference type="Proteomes" id="UP000053555">
    <property type="component" value="Unassembled WGS sequence"/>
</dbReference>
<reference evidence="2" key="1">
    <citation type="submission" date="2014-07" db="EMBL/GenBank/DDBJ databases">
        <title>Identification of a novel salt tolerance gene in wild soybean by whole-genome sequencing.</title>
        <authorList>
            <person name="Lam H.-M."/>
            <person name="Qi X."/>
            <person name="Li M.-W."/>
            <person name="Liu X."/>
            <person name="Xie M."/>
            <person name="Ni M."/>
            <person name="Xu X."/>
        </authorList>
    </citation>
    <scope>NUCLEOTIDE SEQUENCE [LARGE SCALE GENOMIC DNA]</scope>
    <source>
        <tissue evidence="2">Root</tissue>
    </source>
</reference>
<evidence type="ECO:0000259" key="1">
    <source>
        <dbReference type="Pfam" id="PF13966"/>
    </source>
</evidence>
<organism evidence="2">
    <name type="scientific">Glycine soja</name>
    <name type="common">Wild soybean</name>
    <dbReference type="NCBI Taxonomy" id="3848"/>
    <lineage>
        <taxon>Eukaryota</taxon>
        <taxon>Viridiplantae</taxon>
        <taxon>Streptophyta</taxon>
        <taxon>Embryophyta</taxon>
        <taxon>Tracheophyta</taxon>
        <taxon>Spermatophyta</taxon>
        <taxon>Magnoliopsida</taxon>
        <taxon>eudicotyledons</taxon>
        <taxon>Gunneridae</taxon>
        <taxon>Pentapetalae</taxon>
        <taxon>rosids</taxon>
        <taxon>fabids</taxon>
        <taxon>Fabales</taxon>
        <taxon>Fabaceae</taxon>
        <taxon>Papilionoideae</taxon>
        <taxon>50 kb inversion clade</taxon>
        <taxon>NPAAA clade</taxon>
        <taxon>indigoferoid/millettioid clade</taxon>
        <taxon>Phaseoleae</taxon>
        <taxon>Glycine</taxon>
        <taxon>Glycine subgen. Soja</taxon>
    </lineage>
</organism>
<accession>A0A0B2R4U2</accession>
<protein>
    <recommendedName>
        <fullName evidence="1">Reverse transcriptase zinc-binding domain-containing protein</fullName>
    </recommendedName>
</protein>
<proteinExistence type="predicted"/>
<feature type="domain" description="Reverse transcriptase zinc-binding" evidence="1">
    <location>
        <begin position="10"/>
        <end position="90"/>
    </location>
</feature>
<sequence>MLQSGRFIGRKVYGNLLPATPNVGWAKLILLNRARPCAIFTLWMICHGNLTTKARLHRFGMLNNNQCVFCTEVETIDHLFFDCFMLKKFWVGILHWLGIHHTPRIWNEEINWILNCYGGKGWKSELVRLALTETVHELWLFRNDSCFNQRDDNRNCIERIINNIVYRGWSSPKLRPHIALLMLQ</sequence>
<dbReference type="AlphaFoldDB" id="A0A0B2R4U2"/>
<gene>
    <name evidence="2" type="ORF">glysoja_039184</name>
</gene>
<dbReference type="InterPro" id="IPR026960">
    <property type="entry name" value="RVT-Znf"/>
</dbReference>
<evidence type="ECO:0000313" key="2">
    <source>
        <dbReference type="EMBL" id="KHN27028.1"/>
    </source>
</evidence>
<dbReference type="EMBL" id="KN653580">
    <property type="protein sequence ID" value="KHN27028.1"/>
    <property type="molecule type" value="Genomic_DNA"/>
</dbReference>
<dbReference type="Pfam" id="PF13966">
    <property type="entry name" value="zf-RVT"/>
    <property type="match status" value="1"/>
</dbReference>
<name>A0A0B2R4U2_GLYSO</name>